<evidence type="ECO:0000313" key="3">
    <source>
        <dbReference type="Proteomes" id="UP000285286"/>
    </source>
</evidence>
<proteinExistence type="predicted"/>
<keyword evidence="2" id="KW-0238">DNA-binding</keyword>
<dbReference type="EMBL" id="MOAM01000028">
    <property type="protein sequence ID" value="ROL66697.1"/>
    <property type="molecule type" value="Genomic_DNA"/>
</dbReference>
<keyword evidence="3" id="KW-1185">Reference proteome</keyword>
<sequence length="220" mass="25346">MRKIISHEYEGASISFDVEGWMNASHAGGVFEKEPREWLELDLTQLYVTELAKRRGVTIESLIVTRRGNERLRGLWLHPKLAGKFARWLSIDFEIWFDDQMESLTSRDVVAIEAARRQAAMGFRSLCEALVITHQAIGKETKPHHYMNEARLINEILTGVFQGRDRSQLTIPELELITLMENRDVLLLGQGKGYSDRKAALTQYLGQICDHQPHQYQYFG</sequence>
<dbReference type="Pfam" id="PF04383">
    <property type="entry name" value="KilA-N"/>
    <property type="match status" value="1"/>
</dbReference>
<name>A0A423D549_9PSED</name>
<feature type="domain" description="KilA-N" evidence="1">
    <location>
        <begin position="3"/>
        <end position="104"/>
    </location>
</feature>
<evidence type="ECO:0000259" key="1">
    <source>
        <dbReference type="PROSITE" id="PS51301"/>
    </source>
</evidence>
<dbReference type="GO" id="GO:0003677">
    <property type="term" value="F:DNA binding"/>
    <property type="evidence" value="ECO:0007669"/>
    <property type="project" value="UniProtKB-KW"/>
</dbReference>
<comment type="caution">
    <text evidence="2">The sequence shown here is derived from an EMBL/GenBank/DDBJ whole genome shotgun (WGS) entry which is preliminary data.</text>
</comment>
<dbReference type="InterPro" id="IPR017880">
    <property type="entry name" value="KilA_N"/>
</dbReference>
<dbReference type="InterPro" id="IPR018004">
    <property type="entry name" value="KilA/APSES_HTH"/>
</dbReference>
<protein>
    <submittedName>
        <fullName evidence="2">DNA-binding protein</fullName>
    </submittedName>
</protein>
<dbReference type="InterPro" id="IPR036887">
    <property type="entry name" value="HTH_APSES_sf"/>
</dbReference>
<dbReference type="SUPFAM" id="SSF54616">
    <property type="entry name" value="DNA-binding domain of Mlu1-box binding protein MBP1"/>
    <property type="match status" value="1"/>
</dbReference>
<accession>A0A423D549</accession>
<evidence type="ECO:0000313" key="2">
    <source>
        <dbReference type="EMBL" id="ROL66697.1"/>
    </source>
</evidence>
<dbReference type="Proteomes" id="UP000285286">
    <property type="component" value="Unassembled WGS sequence"/>
</dbReference>
<dbReference type="PROSITE" id="PS51301">
    <property type="entry name" value="KILA_N"/>
    <property type="match status" value="1"/>
</dbReference>
<organism evidence="2 3">
    <name type="scientific">Pseudomonas vranovensis</name>
    <dbReference type="NCBI Taxonomy" id="321661"/>
    <lineage>
        <taxon>Bacteria</taxon>
        <taxon>Pseudomonadati</taxon>
        <taxon>Pseudomonadota</taxon>
        <taxon>Gammaproteobacteria</taxon>
        <taxon>Pseudomonadales</taxon>
        <taxon>Pseudomonadaceae</taxon>
        <taxon>Pseudomonas</taxon>
    </lineage>
</organism>
<dbReference type="SMART" id="SM01252">
    <property type="entry name" value="KilA-N"/>
    <property type="match status" value="1"/>
</dbReference>
<gene>
    <name evidence="2" type="ORF">BHU25_20815</name>
</gene>
<reference evidence="2 3" key="1">
    <citation type="submission" date="2016-10" db="EMBL/GenBank/DDBJ databases">
        <title>Comparative genome analysis of multiple Pseudomonas spp. focuses on biocontrol and plant growth promoting traits.</title>
        <authorList>
            <person name="Tao X.-Y."/>
            <person name="Taylor C.G."/>
        </authorList>
    </citation>
    <scope>NUCLEOTIDE SEQUENCE [LARGE SCALE GENOMIC DNA]</scope>
    <source>
        <strain evidence="2 3">15D11</strain>
    </source>
</reference>
<dbReference type="AlphaFoldDB" id="A0A423D549"/>